<dbReference type="InterPro" id="IPR010662">
    <property type="entry name" value="RBBP9/YdeN"/>
</dbReference>
<dbReference type="RefSeq" id="WP_075009639.1">
    <property type="nucleotide sequence ID" value="NZ_FOAP01000018.1"/>
</dbReference>
<dbReference type="Proteomes" id="UP000182719">
    <property type="component" value="Unassembled WGS sequence"/>
</dbReference>
<dbReference type="Gene3D" id="3.40.50.1820">
    <property type="entry name" value="alpha/beta hydrolase"/>
    <property type="match status" value="1"/>
</dbReference>
<name>A0A1H7ZBC6_STIAU</name>
<evidence type="ECO:0000313" key="1">
    <source>
        <dbReference type="EMBL" id="SEM55852.1"/>
    </source>
</evidence>
<reference evidence="2" key="1">
    <citation type="submission" date="2016-10" db="EMBL/GenBank/DDBJ databases">
        <authorList>
            <person name="Varghese N."/>
            <person name="Submissions S."/>
        </authorList>
    </citation>
    <scope>NUCLEOTIDE SEQUENCE [LARGE SCALE GENOMIC DNA]</scope>
    <source>
        <strain evidence="2">DSM 17044</strain>
    </source>
</reference>
<dbReference type="OrthoDB" id="9804993at2"/>
<evidence type="ECO:0008006" key="3">
    <source>
        <dbReference type="Google" id="ProtNLM"/>
    </source>
</evidence>
<dbReference type="Pfam" id="PF06821">
    <property type="entry name" value="Ser_hydrolase"/>
    <property type="match status" value="1"/>
</dbReference>
<dbReference type="AlphaFoldDB" id="A0A1H7ZBC6"/>
<accession>A0A1H7ZBC6</accession>
<evidence type="ECO:0000313" key="2">
    <source>
        <dbReference type="Proteomes" id="UP000182719"/>
    </source>
</evidence>
<sequence>MPPLLILPGYGNSGPQHWQSQWERVFPEARRVQQRDWEQPSLEAWVAALDAAIAACAEPPMLAAHSLGVSTVAHWAARHVRPVRGALLVAPPDLAQPNVPEVCRAFAPVPRQRLPFRSILVASRDDPYASFESSEGMARDWGCRLEDVGRTGHINSDSGLGEWPAGQALLRELSQPGPA</sequence>
<dbReference type="GO" id="GO:0016787">
    <property type="term" value="F:hydrolase activity"/>
    <property type="evidence" value="ECO:0007669"/>
    <property type="project" value="InterPro"/>
</dbReference>
<proteinExistence type="predicted"/>
<dbReference type="EMBL" id="FOAP01000018">
    <property type="protein sequence ID" value="SEM55852.1"/>
    <property type="molecule type" value="Genomic_DNA"/>
</dbReference>
<dbReference type="InterPro" id="IPR029058">
    <property type="entry name" value="AB_hydrolase_fold"/>
</dbReference>
<protein>
    <recommendedName>
        <fullName evidence="3">Alpha/beta hydrolase</fullName>
    </recommendedName>
</protein>
<organism evidence="1 2">
    <name type="scientific">Stigmatella aurantiaca</name>
    <dbReference type="NCBI Taxonomy" id="41"/>
    <lineage>
        <taxon>Bacteria</taxon>
        <taxon>Pseudomonadati</taxon>
        <taxon>Myxococcota</taxon>
        <taxon>Myxococcia</taxon>
        <taxon>Myxococcales</taxon>
        <taxon>Cystobacterineae</taxon>
        <taxon>Archangiaceae</taxon>
        <taxon>Stigmatella</taxon>
    </lineage>
</organism>
<keyword evidence="2" id="KW-1185">Reference proteome</keyword>
<dbReference type="SUPFAM" id="SSF53474">
    <property type="entry name" value="alpha/beta-Hydrolases"/>
    <property type="match status" value="1"/>
</dbReference>
<gene>
    <name evidence="1" type="ORF">SAMN05444354_118155</name>
</gene>